<evidence type="ECO:0008006" key="5">
    <source>
        <dbReference type="Google" id="ProtNLM"/>
    </source>
</evidence>
<dbReference type="InterPro" id="IPR036249">
    <property type="entry name" value="Thioredoxin-like_sf"/>
</dbReference>
<gene>
    <name evidence="3" type="ORF">ACFHYO_11360</name>
</gene>
<sequence length="159" mass="16932">MFPQRLPRRTRLGAALGLVLAVQPLAAAAERSLLMFERDGCSYCKRWDAEIAPAYPRTAEGQAAPLVRLDIHDPLPEGVTLTGRAPVFTPTFVLTDAGTEVGRIEGYAGDEFFWVMLAQMLTRTGWDPATPARPVEAVPPDAAAPQAAPAAPAPAADPT</sequence>
<dbReference type="Proteomes" id="UP001589920">
    <property type="component" value="Unassembled WGS sequence"/>
</dbReference>
<dbReference type="SUPFAM" id="SSF52833">
    <property type="entry name" value="Thioredoxin-like"/>
    <property type="match status" value="1"/>
</dbReference>
<feature type="signal peptide" evidence="2">
    <location>
        <begin position="1"/>
        <end position="28"/>
    </location>
</feature>
<keyword evidence="4" id="KW-1185">Reference proteome</keyword>
<feature type="compositionally biased region" description="Low complexity" evidence="1">
    <location>
        <begin position="132"/>
        <end position="150"/>
    </location>
</feature>
<name>A0ABV6T718_9RHOB</name>
<keyword evidence="2" id="KW-0732">Signal</keyword>
<dbReference type="EMBL" id="JBHMQU010000052">
    <property type="protein sequence ID" value="MFC0812706.1"/>
    <property type="molecule type" value="Genomic_DNA"/>
</dbReference>
<proteinExistence type="predicted"/>
<evidence type="ECO:0000313" key="3">
    <source>
        <dbReference type="EMBL" id="MFC0812706.1"/>
    </source>
</evidence>
<organism evidence="3 4">
    <name type="scientific">Paracoccus panacisoli</name>
    <dbReference type="NCBI Taxonomy" id="1510163"/>
    <lineage>
        <taxon>Bacteria</taxon>
        <taxon>Pseudomonadati</taxon>
        <taxon>Pseudomonadota</taxon>
        <taxon>Alphaproteobacteria</taxon>
        <taxon>Rhodobacterales</taxon>
        <taxon>Paracoccaceae</taxon>
        <taxon>Paracoccus</taxon>
    </lineage>
</organism>
<feature type="region of interest" description="Disordered" evidence="1">
    <location>
        <begin position="130"/>
        <end position="159"/>
    </location>
</feature>
<protein>
    <recommendedName>
        <fullName evidence="5">Thioredoxin family protein</fullName>
    </recommendedName>
</protein>
<feature type="chain" id="PRO_5046201600" description="Thioredoxin family protein" evidence="2">
    <location>
        <begin position="29"/>
        <end position="159"/>
    </location>
</feature>
<evidence type="ECO:0000256" key="1">
    <source>
        <dbReference type="SAM" id="MobiDB-lite"/>
    </source>
</evidence>
<dbReference type="Gene3D" id="3.40.30.10">
    <property type="entry name" value="Glutaredoxin"/>
    <property type="match status" value="1"/>
</dbReference>
<dbReference type="RefSeq" id="WP_394320511.1">
    <property type="nucleotide sequence ID" value="NZ_JBHMQU010000052.1"/>
</dbReference>
<accession>A0ABV6T718</accession>
<evidence type="ECO:0000313" key="4">
    <source>
        <dbReference type="Proteomes" id="UP001589920"/>
    </source>
</evidence>
<evidence type="ECO:0000256" key="2">
    <source>
        <dbReference type="SAM" id="SignalP"/>
    </source>
</evidence>
<reference evidence="3 4" key="1">
    <citation type="submission" date="2024-09" db="EMBL/GenBank/DDBJ databases">
        <authorList>
            <person name="Sun Q."/>
            <person name="Mori K."/>
        </authorList>
    </citation>
    <scope>NUCLEOTIDE SEQUENCE [LARGE SCALE GENOMIC DNA]</scope>
    <source>
        <strain evidence="3 4">KCTC 42086</strain>
    </source>
</reference>
<comment type="caution">
    <text evidence="3">The sequence shown here is derived from an EMBL/GenBank/DDBJ whole genome shotgun (WGS) entry which is preliminary data.</text>
</comment>